<dbReference type="GO" id="GO:0004595">
    <property type="term" value="F:pantetheine-phosphate adenylyltransferase activity"/>
    <property type="evidence" value="ECO:0007669"/>
    <property type="project" value="UniProtKB-UniRule"/>
</dbReference>
<dbReference type="NCBIfam" id="TIGR00125">
    <property type="entry name" value="cyt_tran_rel"/>
    <property type="match status" value="1"/>
</dbReference>
<keyword evidence="7 9" id="KW-0173">Coenzyme A biosynthesis</keyword>
<dbReference type="HAMAP" id="MF_00151">
    <property type="entry name" value="PPAT_bact"/>
    <property type="match status" value="1"/>
</dbReference>
<dbReference type="UniPathway" id="UPA00241">
    <property type="reaction ID" value="UER00355"/>
</dbReference>
<dbReference type="Proteomes" id="UP000181969">
    <property type="component" value="Unassembled WGS sequence"/>
</dbReference>
<gene>
    <name evidence="9" type="primary">coaD</name>
    <name evidence="11" type="ORF">SAMN05216438_10974</name>
</gene>
<name>A0A1I4HLU3_9LACT</name>
<comment type="cofactor">
    <cofactor evidence="9">
        <name>Mg(2+)</name>
        <dbReference type="ChEBI" id="CHEBI:18420"/>
    </cofactor>
</comment>
<keyword evidence="1 9" id="KW-0963">Cytoplasm</keyword>
<evidence type="ECO:0000256" key="7">
    <source>
        <dbReference type="ARBA" id="ARBA00022993"/>
    </source>
</evidence>
<keyword evidence="5 9" id="KW-0067">ATP-binding</keyword>
<evidence type="ECO:0000313" key="12">
    <source>
        <dbReference type="Proteomes" id="UP000181969"/>
    </source>
</evidence>
<comment type="subunit">
    <text evidence="9">Homohexamer.</text>
</comment>
<evidence type="ECO:0000313" key="11">
    <source>
        <dbReference type="EMBL" id="SFL43238.1"/>
    </source>
</evidence>
<dbReference type="CDD" id="cd02163">
    <property type="entry name" value="PPAT"/>
    <property type="match status" value="1"/>
</dbReference>
<reference evidence="11 12" key="1">
    <citation type="submission" date="2016-10" db="EMBL/GenBank/DDBJ databases">
        <authorList>
            <person name="de Groot N.N."/>
        </authorList>
    </citation>
    <scope>NUCLEOTIDE SEQUENCE [LARGE SCALE GENOMIC DNA]</scope>
    <source>
        <strain evidence="11 12">M79</strain>
    </source>
</reference>
<evidence type="ECO:0000256" key="3">
    <source>
        <dbReference type="ARBA" id="ARBA00022695"/>
    </source>
</evidence>
<evidence type="ECO:0000256" key="8">
    <source>
        <dbReference type="ARBA" id="ARBA00029346"/>
    </source>
</evidence>
<dbReference type="PANTHER" id="PTHR21342">
    <property type="entry name" value="PHOSPHOPANTETHEINE ADENYLYLTRANSFERASE"/>
    <property type="match status" value="1"/>
</dbReference>
<keyword evidence="3 9" id="KW-0548">Nucleotidyltransferase</keyword>
<dbReference type="Pfam" id="PF01467">
    <property type="entry name" value="CTP_transf_like"/>
    <property type="match status" value="1"/>
</dbReference>
<evidence type="ECO:0000256" key="9">
    <source>
        <dbReference type="HAMAP-Rule" id="MF_00151"/>
    </source>
</evidence>
<accession>A0A1I4HLU3</accession>
<organism evidence="11 12">
    <name type="scientific">Lactococcus garvieae</name>
    <dbReference type="NCBI Taxonomy" id="1363"/>
    <lineage>
        <taxon>Bacteria</taxon>
        <taxon>Bacillati</taxon>
        <taxon>Bacillota</taxon>
        <taxon>Bacilli</taxon>
        <taxon>Lactobacillales</taxon>
        <taxon>Streptococcaceae</taxon>
        <taxon>Lactococcus</taxon>
    </lineage>
</organism>
<feature type="binding site" evidence="9">
    <location>
        <position position="19"/>
    </location>
    <ligand>
        <name>ATP</name>
        <dbReference type="ChEBI" id="CHEBI:30616"/>
    </ligand>
</feature>
<feature type="binding site" evidence="9">
    <location>
        <position position="43"/>
    </location>
    <ligand>
        <name>substrate</name>
    </ligand>
</feature>
<keyword evidence="4 9" id="KW-0547">Nucleotide-binding</keyword>
<dbReference type="OrthoDB" id="9806661at2"/>
<evidence type="ECO:0000256" key="4">
    <source>
        <dbReference type="ARBA" id="ARBA00022741"/>
    </source>
</evidence>
<evidence type="ECO:0000256" key="6">
    <source>
        <dbReference type="ARBA" id="ARBA00022842"/>
    </source>
</evidence>
<protein>
    <recommendedName>
        <fullName evidence="9">Phosphopantetheine adenylyltransferase</fullName>
        <ecNumber evidence="9">2.7.7.3</ecNumber>
    </recommendedName>
    <alternativeName>
        <fullName evidence="9">Dephospho-CoA pyrophosphorylase</fullName>
    </alternativeName>
    <alternativeName>
        <fullName evidence="9">Pantetheine-phosphate adenylyltransferase</fullName>
        <shortName evidence="9">PPAT</shortName>
    </alternativeName>
</protein>
<dbReference type="GO" id="GO:0005524">
    <property type="term" value="F:ATP binding"/>
    <property type="evidence" value="ECO:0007669"/>
    <property type="project" value="UniProtKB-KW"/>
</dbReference>
<evidence type="ECO:0000259" key="10">
    <source>
        <dbReference type="Pfam" id="PF01467"/>
    </source>
</evidence>
<evidence type="ECO:0000256" key="2">
    <source>
        <dbReference type="ARBA" id="ARBA00022679"/>
    </source>
</evidence>
<proteinExistence type="inferred from homology"/>
<dbReference type="PANTHER" id="PTHR21342:SF1">
    <property type="entry name" value="PHOSPHOPANTETHEINE ADENYLYLTRANSFERASE"/>
    <property type="match status" value="1"/>
</dbReference>
<dbReference type="SUPFAM" id="SSF52374">
    <property type="entry name" value="Nucleotidylyl transferase"/>
    <property type="match status" value="1"/>
</dbReference>
<dbReference type="Gene3D" id="3.40.50.620">
    <property type="entry name" value="HUPs"/>
    <property type="match status" value="1"/>
</dbReference>
<feature type="binding site" evidence="9">
    <location>
        <position position="103"/>
    </location>
    <ligand>
        <name>ATP</name>
        <dbReference type="ChEBI" id="CHEBI:30616"/>
    </ligand>
</feature>
<keyword evidence="2 9" id="KW-0808">Transferase</keyword>
<dbReference type="GO" id="GO:0015937">
    <property type="term" value="P:coenzyme A biosynthetic process"/>
    <property type="evidence" value="ECO:0007669"/>
    <property type="project" value="UniProtKB-UniRule"/>
</dbReference>
<sequence>MKDKIGLFTGTFDPVTKGHLDIVERASKLFDKLYIGIFKNEAKNPLFSLEERVVLIEKALADLQLTNVEVIAHANDLTVNIAKQLGVTALVRSVRNAADLDYEKNMIYFNREMTGIETILLTAKPELENISSTRMRELYHFGQDLSRWLPANVIEALNEKKTHEK</sequence>
<dbReference type="GO" id="GO:0005737">
    <property type="term" value="C:cytoplasm"/>
    <property type="evidence" value="ECO:0007669"/>
    <property type="project" value="UniProtKB-SubCell"/>
</dbReference>
<comment type="function">
    <text evidence="9">Reversibly transfers an adenylyl group from ATP to 4'-phosphopantetheine, yielding dephospho-CoA (dPCoA) and pyrophosphate.</text>
</comment>
<comment type="catalytic activity">
    <reaction evidence="8 9">
        <text>(R)-4'-phosphopantetheine + ATP + H(+) = 3'-dephospho-CoA + diphosphate</text>
        <dbReference type="Rhea" id="RHEA:19801"/>
        <dbReference type="ChEBI" id="CHEBI:15378"/>
        <dbReference type="ChEBI" id="CHEBI:30616"/>
        <dbReference type="ChEBI" id="CHEBI:33019"/>
        <dbReference type="ChEBI" id="CHEBI:57328"/>
        <dbReference type="ChEBI" id="CHEBI:61723"/>
        <dbReference type="EC" id="2.7.7.3"/>
    </reaction>
</comment>
<feature type="site" description="Transition state stabilizer" evidence="9">
    <location>
        <position position="19"/>
    </location>
</feature>
<feature type="binding site" evidence="9">
    <location>
        <position position="92"/>
    </location>
    <ligand>
        <name>substrate</name>
    </ligand>
</feature>
<feature type="binding site" evidence="9">
    <location>
        <begin position="127"/>
        <end position="133"/>
    </location>
    <ligand>
        <name>ATP</name>
        <dbReference type="ChEBI" id="CHEBI:30616"/>
    </ligand>
</feature>
<comment type="caution">
    <text evidence="9">Lacks conserved residue(s) required for the propagation of feature annotation.</text>
</comment>
<comment type="similarity">
    <text evidence="9">Belongs to the bacterial CoaD family.</text>
</comment>
<dbReference type="InterPro" id="IPR001980">
    <property type="entry name" value="PPAT"/>
</dbReference>
<keyword evidence="6 9" id="KW-0460">Magnesium</keyword>
<feature type="domain" description="Cytidyltransferase-like" evidence="10">
    <location>
        <begin position="7"/>
        <end position="137"/>
    </location>
</feature>
<dbReference type="NCBIfam" id="TIGR01510">
    <property type="entry name" value="coaD_prev_kdtB"/>
    <property type="match status" value="1"/>
</dbReference>
<evidence type="ECO:0000256" key="5">
    <source>
        <dbReference type="ARBA" id="ARBA00022840"/>
    </source>
</evidence>
<dbReference type="AlphaFoldDB" id="A0A1I4HLU3"/>
<comment type="pathway">
    <text evidence="9">Cofactor biosynthesis; coenzyme A biosynthesis; CoA from (R)-pantothenate: step 4/5.</text>
</comment>
<dbReference type="EC" id="2.7.7.3" evidence="9"/>
<dbReference type="EMBL" id="FOTJ01000009">
    <property type="protein sequence ID" value="SFL43238.1"/>
    <property type="molecule type" value="Genomic_DNA"/>
</dbReference>
<feature type="binding site" evidence="9">
    <location>
        <begin position="11"/>
        <end position="12"/>
    </location>
    <ligand>
        <name>ATP</name>
        <dbReference type="ChEBI" id="CHEBI:30616"/>
    </ligand>
</feature>
<feature type="binding site" evidence="9">
    <location>
        <position position="78"/>
    </location>
    <ligand>
        <name>substrate</name>
    </ligand>
</feature>
<evidence type="ECO:0000256" key="1">
    <source>
        <dbReference type="ARBA" id="ARBA00022490"/>
    </source>
</evidence>
<dbReference type="InterPro" id="IPR014729">
    <property type="entry name" value="Rossmann-like_a/b/a_fold"/>
</dbReference>
<feature type="binding site" evidence="9">
    <location>
        <position position="11"/>
    </location>
    <ligand>
        <name>substrate</name>
    </ligand>
</feature>
<dbReference type="PRINTS" id="PR01020">
    <property type="entry name" value="LPSBIOSNTHSS"/>
</dbReference>
<comment type="subcellular location">
    <subcellularLocation>
        <location evidence="9">Cytoplasm</location>
    </subcellularLocation>
</comment>
<dbReference type="InterPro" id="IPR004821">
    <property type="entry name" value="Cyt_trans-like"/>
</dbReference>
<dbReference type="RefSeq" id="WP_074751406.1">
    <property type="nucleotide sequence ID" value="NZ_CAXVJC010000011.1"/>
</dbReference>